<accession>A0A7J8P2Z2</accession>
<evidence type="ECO:0000313" key="9">
    <source>
        <dbReference type="EMBL" id="MBA0583615.1"/>
    </source>
</evidence>
<dbReference type="Pfam" id="PF00657">
    <property type="entry name" value="Lipase_GDSL"/>
    <property type="match status" value="2"/>
</dbReference>
<dbReference type="InterPro" id="IPR001087">
    <property type="entry name" value="GDSL"/>
</dbReference>
<keyword evidence="4 8" id="KW-0732">Signal</keyword>
<dbReference type="InterPro" id="IPR036514">
    <property type="entry name" value="SGNH_hydro_sf"/>
</dbReference>
<comment type="subcellular location">
    <subcellularLocation>
        <location evidence="1">Secreted</location>
    </subcellularLocation>
</comment>
<dbReference type="GO" id="GO:0016788">
    <property type="term" value="F:hydrolase activity, acting on ester bonds"/>
    <property type="evidence" value="ECO:0007669"/>
    <property type="project" value="InterPro"/>
</dbReference>
<organism evidence="9 10">
    <name type="scientific">Gossypium raimondii</name>
    <name type="common">Peruvian cotton</name>
    <name type="synonym">Gossypium klotzschianum subsp. raimondii</name>
    <dbReference type="NCBI Taxonomy" id="29730"/>
    <lineage>
        <taxon>Eukaryota</taxon>
        <taxon>Viridiplantae</taxon>
        <taxon>Streptophyta</taxon>
        <taxon>Embryophyta</taxon>
        <taxon>Tracheophyta</taxon>
        <taxon>Spermatophyta</taxon>
        <taxon>Magnoliopsida</taxon>
        <taxon>eudicotyledons</taxon>
        <taxon>Gunneridae</taxon>
        <taxon>Pentapetalae</taxon>
        <taxon>rosids</taxon>
        <taxon>malvids</taxon>
        <taxon>Malvales</taxon>
        <taxon>Malvaceae</taxon>
        <taxon>Malvoideae</taxon>
        <taxon>Gossypium</taxon>
    </lineage>
</organism>
<proteinExistence type="inferred from homology"/>
<evidence type="ECO:0000256" key="1">
    <source>
        <dbReference type="ARBA" id="ARBA00004613"/>
    </source>
</evidence>
<feature type="signal peptide" evidence="8">
    <location>
        <begin position="1"/>
        <end position="30"/>
    </location>
</feature>
<evidence type="ECO:0000256" key="3">
    <source>
        <dbReference type="ARBA" id="ARBA00022525"/>
    </source>
</evidence>
<name>A0A7J8P2Z2_GOSRA</name>
<dbReference type="EMBL" id="JABEZZ010000004">
    <property type="protein sequence ID" value="MBA0583615.1"/>
    <property type="molecule type" value="Genomic_DNA"/>
</dbReference>
<dbReference type="Proteomes" id="UP000593578">
    <property type="component" value="Unassembled WGS sequence"/>
</dbReference>
<evidence type="ECO:0000256" key="7">
    <source>
        <dbReference type="ARBA" id="ARBA00023098"/>
    </source>
</evidence>
<keyword evidence="5" id="KW-0378">Hydrolase</keyword>
<keyword evidence="7" id="KW-0443">Lipid metabolism</keyword>
<reference evidence="9 10" key="1">
    <citation type="journal article" date="2019" name="Genome Biol. Evol.">
        <title>Insights into the evolution of the New World diploid cottons (Gossypium, subgenus Houzingenia) based on genome sequencing.</title>
        <authorList>
            <person name="Grover C.E."/>
            <person name="Arick M.A. 2nd"/>
            <person name="Thrash A."/>
            <person name="Conover J.L."/>
            <person name="Sanders W.S."/>
            <person name="Peterson D.G."/>
            <person name="Frelichowski J.E."/>
            <person name="Scheffler J.A."/>
            <person name="Scheffler B.E."/>
            <person name="Wendel J.F."/>
        </authorList>
    </citation>
    <scope>NUCLEOTIDE SEQUENCE [LARGE SCALE GENOMIC DNA]</scope>
    <source>
        <strain evidence="9">8</strain>
        <tissue evidence="9">Leaf</tissue>
    </source>
</reference>
<evidence type="ECO:0000256" key="4">
    <source>
        <dbReference type="ARBA" id="ARBA00022729"/>
    </source>
</evidence>
<evidence type="ECO:0000313" key="10">
    <source>
        <dbReference type="Proteomes" id="UP000593578"/>
    </source>
</evidence>
<evidence type="ECO:0000256" key="6">
    <source>
        <dbReference type="ARBA" id="ARBA00022963"/>
    </source>
</evidence>
<dbReference type="PANTHER" id="PTHR45650">
    <property type="entry name" value="GDSL-LIKE LIPASE/ACYLHYDROLASE-RELATED"/>
    <property type="match status" value="1"/>
</dbReference>
<keyword evidence="6" id="KW-0442">Lipid degradation</keyword>
<keyword evidence="3" id="KW-0964">Secreted</keyword>
<dbReference type="GO" id="GO:0005576">
    <property type="term" value="C:extracellular region"/>
    <property type="evidence" value="ECO:0007669"/>
    <property type="project" value="UniProtKB-SubCell"/>
</dbReference>
<dbReference type="GO" id="GO:0016042">
    <property type="term" value="P:lipid catabolic process"/>
    <property type="evidence" value="ECO:0007669"/>
    <property type="project" value="UniProtKB-KW"/>
</dbReference>
<evidence type="ECO:0000256" key="5">
    <source>
        <dbReference type="ARBA" id="ARBA00022801"/>
    </source>
</evidence>
<feature type="chain" id="PRO_5029487871" evidence="8">
    <location>
        <begin position="31"/>
        <end position="274"/>
    </location>
</feature>
<dbReference type="Gene3D" id="3.40.50.1110">
    <property type="entry name" value="SGNH hydrolase"/>
    <property type="match status" value="2"/>
</dbReference>
<dbReference type="AlphaFoldDB" id="A0A7J8P2Z2"/>
<evidence type="ECO:0000256" key="2">
    <source>
        <dbReference type="ARBA" id="ARBA00008668"/>
    </source>
</evidence>
<protein>
    <submittedName>
        <fullName evidence="9">Uncharacterized protein</fullName>
    </submittedName>
</protein>
<dbReference type="PANTHER" id="PTHR45650:SF9">
    <property type="entry name" value="SGNH HYDROLASE-TYPE ESTERASE DOMAIN-CONTAINING PROTEIN"/>
    <property type="match status" value="1"/>
</dbReference>
<sequence length="274" mass="30301">MDSKMHLQPWWLLPISLLLQLSNLKNWANAAPQVPCYFIFGDSLSDSGNNNNLKTLAKVNYRPYGIDFPKGPTGRFSNGRNVQDAIVELLGFEEYMPPFAKSERKNIFQGANYASGASGILDETGSLMPNFYNSSHGYSASEFATMLVRQFAHQIKDLYKTGARIFALFGLGQLGCTPNAIATHGTNGSLCVTKLNDAAFLFNQRLIPLVMALNSKLADAKFTYLNYSPMKKVHAAKLGPVVIESSVFIIQSYEVTENNTRFGTESILLMPLMC</sequence>
<gene>
    <name evidence="9" type="ORF">Gorai_014464</name>
</gene>
<dbReference type="InterPro" id="IPR051238">
    <property type="entry name" value="GDSL_esterase/lipase"/>
</dbReference>
<evidence type="ECO:0000256" key="8">
    <source>
        <dbReference type="SAM" id="SignalP"/>
    </source>
</evidence>
<comment type="caution">
    <text evidence="9">The sequence shown here is derived from an EMBL/GenBank/DDBJ whole genome shotgun (WGS) entry which is preliminary data.</text>
</comment>
<comment type="similarity">
    <text evidence="2">Belongs to the 'GDSL' lipolytic enzyme family.</text>
</comment>